<protein>
    <submittedName>
        <fullName evidence="2">Uncharacterized protein</fullName>
    </submittedName>
</protein>
<name>A0A2I0VN62_9ASPA</name>
<dbReference type="EMBL" id="KZ503392">
    <property type="protein sequence ID" value="PKU64854.1"/>
    <property type="molecule type" value="Genomic_DNA"/>
</dbReference>
<reference evidence="2 3" key="2">
    <citation type="journal article" date="2017" name="Nature">
        <title>The Apostasia genome and the evolution of orchids.</title>
        <authorList>
            <person name="Zhang G.Q."/>
            <person name="Liu K.W."/>
            <person name="Li Z."/>
            <person name="Lohaus R."/>
            <person name="Hsiao Y.Y."/>
            <person name="Niu S.C."/>
            <person name="Wang J.Y."/>
            <person name="Lin Y.C."/>
            <person name="Xu Q."/>
            <person name="Chen L.J."/>
            <person name="Yoshida K."/>
            <person name="Fujiwara S."/>
            <person name="Wang Z.W."/>
            <person name="Zhang Y.Q."/>
            <person name="Mitsuda N."/>
            <person name="Wang M."/>
            <person name="Liu G.H."/>
            <person name="Pecoraro L."/>
            <person name="Huang H.X."/>
            <person name="Xiao X.J."/>
            <person name="Lin M."/>
            <person name="Wu X.Y."/>
            <person name="Wu W.L."/>
            <person name="Chen Y.Y."/>
            <person name="Chang S.B."/>
            <person name="Sakamoto S."/>
            <person name="Ohme-Takagi M."/>
            <person name="Yagi M."/>
            <person name="Zeng S.J."/>
            <person name="Shen C.Y."/>
            <person name="Yeh C.M."/>
            <person name="Luo Y.B."/>
            <person name="Tsai W.C."/>
            <person name="Van de Peer Y."/>
            <person name="Liu Z.J."/>
        </authorList>
    </citation>
    <scope>NUCLEOTIDE SEQUENCE [LARGE SCALE GENOMIC DNA]</scope>
    <source>
        <tissue evidence="2">The whole plant</tissue>
    </source>
</reference>
<dbReference type="Proteomes" id="UP000233837">
    <property type="component" value="Unassembled WGS sequence"/>
</dbReference>
<evidence type="ECO:0000313" key="3">
    <source>
        <dbReference type="Proteomes" id="UP000233837"/>
    </source>
</evidence>
<dbReference type="AlphaFoldDB" id="A0A2I0VN62"/>
<gene>
    <name evidence="2" type="ORF">MA16_Dca027883</name>
</gene>
<evidence type="ECO:0000313" key="2">
    <source>
        <dbReference type="EMBL" id="PKU64854.1"/>
    </source>
</evidence>
<proteinExistence type="predicted"/>
<evidence type="ECO:0000256" key="1">
    <source>
        <dbReference type="SAM" id="MobiDB-lite"/>
    </source>
</evidence>
<organism evidence="2 3">
    <name type="scientific">Dendrobium catenatum</name>
    <dbReference type="NCBI Taxonomy" id="906689"/>
    <lineage>
        <taxon>Eukaryota</taxon>
        <taxon>Viridiplantae</taxon>
        <taxon>Streptophyta</taxon>
        <taxon>Embryophyta</taxon>
        <taxon>Tracheophyta</taxon>
        <taxon>Spermatophyta</taxon>
        <taxon>Magnoliopsida</taxon>
        <taxon>Liliopsida</taxon>
        <taxon>Asparagales</taxon>
        <taxon>Orchidaceae</taxon>
        <taxon>Epidendroideae</taxon>
        <taxon>Malaxideae</taxon>
        <taxon>Dendrobiinae</taxon>
        <taxon>Dendrobium</taxon>
    </lineage>
</organism>
<sequence>MAHNHLNFNFEIQRRGKRRRQEGGKGAGGLVGWPAAGGLAGGLGWPVAGGRRLSCRPAAWVFQGGGCGKSRGGEVVERILGIQNLKFQLPPRGSNPNPHNDDEIKSNERE</sequence>
<feature type="region of interest" description="Disordered" evidence="1">
    <location>
        <begin position="87"/>
        <end position="110"/>
    </location>
</feature>
<reference evidence="2 3" key="1">
    <citation type="journal article" date="2016" name="Sci. Rep.">
        <title>The Dendrobium catenatum Lindl. genome sequence provides insights into polysaccharide synthase, floral development and adaptive evolution.</title>
        <authorList>
            <person name="Zhang G.Q."/>
            <person name="Xu Q."/>
            <person name="Bian C."/>
            <person name="Tsai W.C."/>
            <person name="Yeh C.M."/>
            <person name="Liu K.W."/>
            <person name="Yoshida K."/>
            <person name="Zhang L.S."/>
            <person name="Chang S.B."/>
            <person name="Chen F."/>
            <person name="Shi Y."/>
            <person name="Su Y.Y."/>
            <person name="Zhang Y.Q."/>
            <person name="Chen L.J."/>
            <person name="Yin Y."/>
            <person name="Lin M."/>
            <person name="Huang H."/>
            <person name="Deng H."/>
            <person name="Wang Z.W."/>
            <person name="Zhu S.L."/>
            <person name="Zhao X."/>
            <person name="Deng C."/>
            <person name="Niu S.C."/>
            <person name="Huang J."/>
            <person name="Wang M."/>
            <person name="Liu G.H."/>
            <person name="Yang H.J."/>
            <person name="Xiao X.J."/>
            <person name="Hsiao Y.Y."/>
            <person name="Wu W.L."/>
            <person name="Chen Y.Y."/>
            <person name="Mitsuda N."/>
            <person name="Ohme-Takagi M."/>
            <person name="Luo Y.B."/>
            <person name="Van de Peer Y."/>
            <person name="Liu Z.J."/>
        </authorList>
    </citation>
    <scope>NUCLEOTIDE SEQUENCE [LARGE SCALE GENOMIC DNA]</scope>
    <source>
        <tissue evidence="2">The whole plant</tissue>
    </source>
</reference>
<accession>A0A2I0VN62</accession>
<feature type="compositionally biased region" description="Basic and acidic residues" evidence="1">
    <location>
        <begin position="99"/>
        <end position="110"/>
    </location>
</feature>
<keyword evidence="3" id="KW-1185">Reference proteome</keyword>